<feature type="transmembrane region" description="Helical" evidence="2">
    <location>
        <begin position="81"/>
        <end position="102"/>
    </location>
</feature>
<accession>A0A7S1UAM0</accession>
<feature type="transmembrane region" description="Helical" evidence="2">
    <location>
        <begin position="56"/>
        <end position="75"/>
    </location>
</feature>
<evidence type="ECO:0000256" key="2">
    <source>
        <dbReference type="SAM" id="Phobius"/>
    </source>
</evidence>
<keyword evidence="2" id="KW-1133">Transmembrane helix</keyword>
<feature type="region of interest" description="Disordered" evidence="1">
    <location>
        <begin position="1"/>
        <end position="24"/>
    </location>
</feature>
<gene>
    <name evidence="3" type="ORF">PPAR1163_LOCUS20598</name>
</gene>
<protein>
    <recommendedName>
        <fullName evidence="4">PRA1 family protein</fullName>
    </recommendedName>
</protein>
<sequence>MPFHSAVHSDVEASAGAGPPEAGSQQALNRYLSHRQQTMRSMTTRTREERYLSTRVFQLAASAVLIAFALLMLRVTSGVSIALALAGFILRAFVPMSGYWGASRRDEGALLVFCSCEAVNAFYFFMLFVSSILYEYYLTAGISFGIFFIHMASHHYGRRLYDRVKVRIDITNGFELVGRQPPVVAVPQAEAVAGQPLRYALATTIPVYEIGDDEDETKKGDRQAPAPLVTTSSTSPLVVRADTNHPCVPQGPHGAQSPHGVPLV</sequence>
<feature type="transmembrane region" description="Helical" evidence="2">
    <location>
        <begin position="109"/>
        <end position="130"/>
    </location>
</feature>
<proteinExistence type="predicted"/>
<organism evidence="3">
    <name type="scientific">Phaeomonas parva</name>
    <dbReference type="NCBI Taxonomy" id="124430"/>
    <lineage>
        <taxon>Eukaryota</taxon>
        <taxon>Sar</taxon>
        <taxon>Stramenopiles</taxon>
        <taxon>Ochrophyta</taxon>
        <taxon>Pinguiophyceae</taxon>
        <taxon>Pinguiochrysidales</taxon>
        <taxon>Pinguiochrysidaceae</taxon>
        <taxon>Phaeomonas</taxon>
    </lineage>
</organism>
<keyword evidence="2" id="KW-0472">Membrane</keyword>
<name>A0A7S1UAM0_9STRA</name>
<feature type="compositionally biased region" description="Low complexity" evidence="1">
    <location>
        <begin position="12"/>
        <end position="24"/>
    </location>
</feature>
<dbReference type="EMBL" id="HBGJ01032552">
    <property type="protein sequence ID" value="CAD9262217.1"/>
    <property type="molecule type" value="Transcribed_RNA"/>
</dbReference>
<keyword evidence="2" id="KW-0812">Transmembrane</keyword>
<dbReference type="AlphaFoldDB" id="A0A7S1UAM0"/>
<feature type="region of interest" description="Disordered" evidence="1">
    <location>
        <begin position="212"/>
        <end position="264"/>
    </location>
</feature>
<evidence type="ECO:0008006" key="4">
    <source>
        <dbReference type="Google" id="ProtNLM"/>
    </source>
</evidence>
<feature type="transmembrane region" description="Helical" evidence="2">
    <location>
        <begin position="136"/>
        <end position="157"/>
    </location>
</feature>
<evidence type="ECO:0000313" key="3">
    <source>
        <dbReference type="EMBL" id="CAD9262217.1"/>
    </source>
</evidence>
<evidence type="ECO:0000256" key="1">
    <source>
        <dbReference type="SAM" id="MobiDB-lite"/>
    </source>
</evidence>
<reference evidence="3" key="1">
    <citation type="submission" date="2021-01" db="EMBL/GenBank/DDBJ databases">
        <authorList>
            <person name="Corre E."/>
            <person name="Pelletier E."/>
            <person name="Niang G."/>
            <person name="Scheremetjew M."/>
            <person name="Finn R."/>
            <person name="Kale V."/>
            <person name="Holt S."/>
            <person name="Cochrane G."/>
            <person name="Meng A."/>
            <person name="Brown T."/>
            <person name="Cohen L."/>
        </authorList>
    </citation>
    <scope>NUCLEOTIDE SEQUENCE</scope>
    <source>
        <strain evidence="3">CCMP2877</strain>
    </source>
</reference>